<name>A0ABS7R1P8_9ACTN</name>
<dbReference type="PROSITE" id="PS50987">
    <property type="entry name" value="HTH_ARSR_2"/>
    <property type="match status" value="1"/>
</dbReference>
<dbReference type="RefSeq" id="WP_222982659.1">
    <property type="nucleotide sequence ID" value="NZ_JAINVZ010000044.1"/>
</dbReference>
<dbReference type="NCBIfam" id="NF033788">
    <property type="entry name" value="HTH_metalloreg"/>
    <property type="match status" value="1"/>
</dbReference>
<dbReference type="Proteomes" id="UP001198565">
    <property type="component" value="Unassembled WGS sequence"/>
</dbReference>
<reference evidence="5 6" key="1">
    <citation type="submission" date="2021-08" db="EMBL/GenBank/DDBJ databases">
        <title>Streptomyces sp. PTM05 isolated from lichen.</title>
        <authorList>
            <person name="Somphong A."/>
            <person name="Phongsopitanun W."/>
            <person name="Tanasupawat S."/>
        </authorList>
    </citation>
    <scope>NUCLEOTIDE SEQUENCE [LARGE SCALE GENOMIC DNA]</scope>
    <source>
        <strain evidence="5 6">Ptm05</strain>
    </source>
</reference>
<sequence>MPDDRAEGLTDTTLQQAAEAFGLLASPVRLHIVHTLLEADSDVSRIADRVDAALPAVSQHLAKLKLAGIVRSSRQGRHHVYSLTDRRIGAITALAIALTTDPNTPLTNRNTA</sequence>
<evidence type="ECO:0000256" key="3">
    <source>
        <dbReference type="ARBA" id="ARBA00023163"/>
    </source>
</evidence>
<dbReference type="PANTHER" id="PTHR43132:SF8">
    <property type="entry name" value="HTH-TYPE TRANSCRIPTIONAL REGULATOR KMTR"/>
    <property type="match status" value="1"/>
</dbReference>
<dbReference type="SUPFAM" id="SSF46785">
    <property type="entry name" value="Winged helix' DNA-binding domain"/>
    <property type="match status" value="1"/>
</dbReference>
<evidence type="ECO:0000313" key="6">
    <source>
        <dbReference type="Proteomes" id="UP001198565"/>
    </source>
</evidence>
<comment type="caution">
    <text evidence="5">The sequence shown here is derived from an EMBL/GenBank/DDBJ whole genome shotgun (WGS) entry which is preliminary data.</text>
</comment>
<organism evidence="5 6">
    <name type="scientific">Streptantibioticus parmotrematis</name>
    <dbReference type="NCBI Taxonomy" id="2873249"/>
    <lineage>
        <taxon>Bacteria</taxon>
        <taxon>Bacillati</taxon>
        <taxon>Actinomycetota</taxon>
        <taxon>Actinomycetes</taxon>
        <taxon>Kitasatosporales</taxon>
        <taxon>Streptomycetaceae</taxon>
        <taxon>Streptantibioticus</taxon>
    </lineage>
</organism>
<dbReference type="InterPro" id="IPR001845">
    <property type="entry name" value="HTH_ArsR_DNA-bd_dom"/>
</dbReference>
<accession>A0ABS7R1P8</accession>
<evidence type="ECO:0000259" key="4">
    <source>
        <dbReference type="PROSITE" id="PS50987"/>
    </source>
</evidence>
<dbReference type="InterPro" id="IPR011991">
    <property type="entry name" value="ArsR-like_HTH"/>
</dbReference>
<dbReference type="PRINTS" id="PR00778">
    <property type="entry name" value="HTHARSR"/>
</dbReference>
<dbReference type="PANTHER" id="PTHR43132">
    <property type="entry name" value="ARSENICAL RESISTANCE OPERON REPRESSOR ARSR-RELATED"/>
    <property type="match status" value="1"/>
</dbReference>
<dbReference type="SMART" id="SM00418">
    <property type="entry name" value="HTH_ARSR"/>
    <property type="match status" value="1"/>
</dbReference>
<proteinExistence type="predicted"/>
<dbReference type="InterPro" id="IPR036390">
    <property type="entry name" value="WH_DNA-bd_sf"/>
</dbReference>
<dbReference type="Pfam" id="PF01022">
    <property type="entry name" value="HTH_5"/>
    <property type="match status" value="1"/>
</dbReference>
<dbReference type="EMBL" id="JAINVZ010000044">
    <property type="protein sequence ID" value="MBY8889393.1"/>
    <property type="molecule type" value="Genomic_DNA"/>
</dbReference>
<dbReference type="Gene3D" id="1.10.10.10">
    <property type="entry name" value="Winged helix-like DNA-binding domain superfamily/Winged helix DNA-binding domain"/>
    <property type="match status" value="1"/>
</dbReference>
<protein>
    <submittedName>
        <fullName evidence="5">Metalloregulator ArsR/SmtB family transcription factor</fullName>
    </submittedName>
</protein>
<feature type="domain" description="HTH arsR-type" evidence="4">
    <location>
        <begin position="9"/>
        <end position="103"/>
    </location>
</feature>
<evidence type="ECO:0000256" key="2">
    <source>
        <dbReference type="ARBA" id="ARBA00023125"/>
    </source>
</evidence>
<gene>
    <name evidence="5" type="ORF">K7472_31800</name>
</gene>
<dbReference type="CDD" id="cd00090">
    <property type="entry name" value="HTH_ARSR"/>
    <property type="match status" value="1"/>
</dbReference>
<keyword evidence="6" id="KW-1185">Reference proteome</keyword>
<keyword evidence="3" id="KW-0804">Transcription</keyword>
<dbReference type="InterPro" id="IPR036388">
    <property type="entry name" value="WH-like_DNA-bd_sf"/>
</dbReference>
<keyword evidence="1" id="KW-0805">Transcription regulation</keyword>
<dbReference type="InterPro" id="IPR051011">
    <property type="entry name" value="Metal_resp_trans_reg"/>
</dbReference>
<evidence type="ECO:0000256" key="1">
    <source>
        <dbReference type="ARBA" id="ARBA00023015"/>
    </source>
</evidence>
<keyword evidence="2" id="KW-0238">DNA-binding</keyword>
<evidence type="ECO:0000313" key="5">
    <source>
        <dbReference type="EMBL" id="MBY8889393.1"/>
    </source>
</evidence>